<evidence type="ECO:0000256" key="4">
    <source>
        <dbReference type="PROSITE-ProRule" id="PRU00723"/>
    </source>
</evidence>
<name>A0A1E4TGF0_9ASCO</name>
<dbReference type="InterPro" id="IPR000571">
    <property type="entry name" value="Znf_CCCH"/>
</dbReference>
<dbReference type="Proteomes" id="UP000095023">
    <property type="component" value="Unassembled WGS sequence"/>
</dbReference>
<feature type="zinc finger region" description="C3H1-type" evidence="4">
    <location>
        <begin position="8"/>
        <end position="35"/>
    </location>
</feature>
<dbReference type="Pfam" id="PF18044">
    <property type="entry name" value="zf-CCCH_4"/>
    <property type="match status" value="1"/>
</dbReference>
<evidence type="ECO:0000259" key="5">
    <source>
        <dbReference type="PROSITE" id="PS50089"/>
    </source>
</evidence>
<dbReference type="InterPro" id="IPR036855">
    <property type="entry name" value="Znf_CCCH_sf"/>
</dbReference>
<gene>
    <name evidence="7" type="ORF">CANCADRAFT_112021</name>
</gene>
<evidence type="ECO:0000259" key="6">
    <source>
        <dbReference type="PROSITE" id="PS50103"/>
    </source>
</evidence>
<dbReference type="PANTHER" id="PTHR45969">
    <property type="entry name" value="RING ZINC FINGER PROTEIN-RELATED"/>
    <property type="match status" value="1"/>
</dbReference>
<dbReference type="GO" id="GO:0061630">
    <property type="term" value="F:ubiquitin protein ligase activity"/>
    <property type="evidence" value="ECO:0007669"/>
    <property type="project" value="TreeGrafter"/>
</dbReference>
<dbReference type="PANTHER" id="PTHR45969:SF69">
    <property type="entry name" value="FINGER DOMAIN PROTEIN, PUTATIVE (AFU_ORTHOLOGUE AFUA_3G12190)-RELATED"/>
    <property type="match status" value="1"/>
</dbReference>
<evidence type="ECO:0000313" key="7">
    <source>
        <dbReference type="EMBL" id="ODV90845.1"/>
    </source>
</evidence>
<evidence type="ECO:0000313" key="8">
    <source>
        <dbReference type="Proteomes" id="UP000095023"/>
    </source>
</evidence>
<evidence type="ECO:0000256" key="1">
    <source>
        <dbReference type="ARBA" id="ARBA00022723"/>
    </source>
</evidence>
<dbReference type="InterPro" id="IPR017907">
    <property type="entry name" value="Znf_RING_CS"/>
</dbReference>
<keyword evidence="1 4" id="KW-0479">Metal-binding</keyword>
<dbReference type="SUPFAM" id="SSF90229">
    <property type="entry name" value="CCCH zinc finger"/>
    <property type="match status" value="1"/>
</dbReference>
<dbReference type="SUPFAM" id="SSF57850">
    <property type="entry name" value="RING/U-box"/>
    <property type="match status" value="1"/>
</dbReference>
<dbReference type="OrthoDB" id="2270193at2759"/>
<dbReference type="PROSITE" id="PS00518">
    <property type="entry name" value="ZF_RING_1"/>
    <property type="match status" value="1"/>
</dbReference>
<feature type="domain" description="C3H1-type" evidence="6">
    <location>
        <begin position="8"/>
        <end position="35"/>
    </location>
</feature>
<reference evidence="8" key="1">
    <citation type="submission" date="2016-02" db="EMBL/GenBank/DDBJ databases">
        <title>Comparative genomics of biotechnologically important yeasts.</title>
        <authorList>
            <consortium name="DOE Joint Genome Institute"/>
            <person name="Riley R."/>
            <person name="Haridas S."/>
            <person name="Wolfe K.H."/>
            <person name="Lopes M.R."/>
            <person name="Hittinger C.T."/>
            <person name="Goker M."/>
            <person name="Salamov A."/>
            <person name="Wisecaver J."/>
            <person name="Long T.M."/>
            <person name="Aerts A.L."/>
            <person name="Barry K."/>
            <person name="Choi C."/>
            <person name="Clum A."/>
            <person name="Coughlan A.Y."/>
            <person name="Deshpande S."/>
            <person name="Douglass A.P."/>
            <person name="Hanson S.J."/>
            <person name="Klenk H.-P."/>
            <person name="Labutti K."/>
            <person name="Lapidus A."/>
            <person name="Lindquist E."/>
            <person name="Lipzen A."/>
            <person name="Meier-Kolthoff J.P."/>
            <person name="Ohm R.A."/>
            <person name="Otillar R.P."/>
            <person name="Pangilinan J."/>
            <person name="Peng Y."/>
            <person name="Rokas A."/>
            <person name="Rosa C.A."/>
            <person name="Scheuner C."/>
            <person name="Sibirny A.A."/>
            <person name="Slot J.C."/>
            <person name="Stielow J.B."/>
            <person name="Sun H."/>
            <person name="Kurtzman C.P."/>
            <person name="Blackwell M."/>
            <person name="Jeffries T.W."/>
            <person name="Grigoriev I.V."/>
        </authorList>
    </citation>
    <scope>NUCLEOTIDE SEQUENCE [LARGE SCALE GENOMIC DNA]</scope>
    <source>
        <strain evidence="8">NRRL Y-17796</strain>
    </source>
</reference>
<evidence type="ECO:0000256" key="3">
    <source>
        <dbReference type="ARBA" id="ARBA00022833"/>
    </source>
</evidence>
<dbReference type="InterPro" id="IPR041367">
    <property type="entry name" value="Znf-CCCH_4"/>
</dbReference>
<keyword evidence="8" id="KW-1185">Reference proteome</keyword>
<organism evidence="7 8">
    <name type="scientific">Tortispora caseinolytica NRRL Y-17796</name>
    <dbReference type="NCBI Taxonomy" id="767744"/>
    <lineage>
        <taxon>Eukaryota</taxon>
        <taxon>Fungi</taxon>
        <taxon>Dikarya</taxon>
        <taxon>Ascomycota</taxon>
        <taxon>Saccharomycotina</taxon>
        <taxon>Trigonopsidomycetes</taxon>
        <taxon>Trigonopsidales</taxon>
        <taxon>Trigonopsidaceae</taxon>
        <taxon>Tortispora</taxon>
    </lineage>
</organism>
<dbReference type="Pfam" id="PF13639">
    <property type="entry name" value="zf-RING_2"/>
    <property type="match status" value="1"/>
</dbReference>
<dbReference type="InterPro" id="IPR001841">
    <property type="entry name" value="Znf_RING"/>
</dbReference>
<proteinExistence type="predicted"/>
<dbReference type="GO" id="GO:0008270">
    <property type="term" value="F:zinc ion binding"/>
    <property type="evidence" value="ECO:0007669"/>
    <property type="project" value="UniProtKB-KW"/>
</dbReference>
<dbReference type="EMBL" id="KV453842">
    <property type="protein sequence ID" value="ODV90845.1"/>
    <property type="molecule type" value="Genomic_DNA"/>
</dbReference>
<dbReference type="AlphaFoldDB" id="A0A1E4TGF0"/>
<accession>A0A1E4TGF0</accession>
<evidence type="ECO:0008006" key="9">
    <source>
        <dbReference type="Google" id="ProtNLM"/>
    </source>
</evidence>
<sequence length="289" mass="33084">METKQNALKKNVHCWYFTKGVCRFGDACLFRHEIPRSNNEHPACAICLEALRQDRVSILYPCMHKFCTICIREWANESGTLDAKVTCPLCRQRGTQIPLPYYTNGMPLSDLLENYVIGVFDRPLSFHSNSTWFAVLTHMANSIDLNESVISIETIQIIKLIGLSQKHLHLCTTSNSKISFAAARMFSRLYALMFKAWFTSDQGKFNSTYGIALHVHKDFTSSLEQCRELIAVLPPTKCIKIQGFMKHFDFGELDRKIIKIKYINNATRSVLLDDSAKAACKNRKRSIWT</sequence>
<dbReference type="SMART" id="SM00184">
    <property type="entry name" value="RING"/>
    <property type="match status" value="1"/>
</dbReference>
<dbReference type="InterPro" id="IPR013083">
    <property type="entry name" value="Znf_RING/FYVE/PHD"/>
</dbReference>
<evidence type="ECO:0000256" key="2">
    <source>
        <dbReference type="ARBA" id="ARBA00022771"/>
    </source>
</evidence>
<keyword evidence="2 4" id="KW-0863">Zinc-finger</keyword>
<dbReference type="GO" id="GO:0016567">
    <property type="term" value="P:protein ubiquitination"/>
    <property type="evidence" value="ECO:0007669"/>
    <property type="project" value="TreeGrafter"/>
</dbReference>
<dbReference type="PROSITE" id="PS50103">
    <property type="entry name" value="ZF_C3H1"/>
    <property type="match status" value="1"/>
</dbReference>
<protein>
    <recommendedName>
        <fullName evidence="9">RING-type E3 ubiquitin transferase</fullName>
    </recommendedName>
</protein>
<dbReference type="PROSITE" id="PS50089">
    <property type="entry name" value="ZF_RING_2"/>
    <property type="match status" value="1"/>
</dbReference>
<dbReference type="Gene3D" id="3.30.40.10">
    <property type="entry name" value="Zinc/RING finger domain, C3HC4 (zinc finger)"/>
    <property type="match status" value="1"/>
</dbReference>
<feature type="domain" description="RING-type" evidence="5">
    <location>
        <begin position="44"/>
        <end position="91"/>
    </location>
</feature>
<keyword evidence="3 4" id="KW-0862">Zinc</keyword>